<dbReference type="PANTHER" id="PTHR33744">
    <property type="entry name" value="CARBOHYDRATE DIACID REGULATOR"/>
    <property type="match status" value="1"/>
</dbReference>
<gene>
    <name evidence="2" type="ORF">HD596_005936</name>
</gene>
<dbReference type="InterPro" id="IPR042070">
    <property type="entry name" value="PucR_C-HTH_sf"/>
</dbReference>
<dbReference type="Gene3D" id="1.10.10.2840">
    <property type="entry name" value="PucR C-terminal helix-turn-helix domain"/>
    <property type="match status" value="1"/>
</dbReference>
<name>A0A7W9G8K2_9ACTN</name>
<reference evidence="2 3" key="1">
    <citation type="submission" date="2020-08" db="EMBL/GenBank/DDBJ databases">
        <title>Sequencing the genomes of 1000 actinobacteria strains.</title>
        <authorList>
            <person name="Klenk H.-P."/>
        </authorList>
    </citation>
    <scope>NUCLEOTIDE SEQUENCE [LARGE SCALE GENOMIC DNA]</scope>
    <source>
        <strain evidence="2 3">DSM 45507</strain>
    </source>
</reference>
<dbReference type="InterPro" id="IPR025736">
    <property type="entry name" value="PucR_C-HTH_dom"/>
</dbReference>
<keyword evidence="3" id="KW-1185">Reference proteome</keyword>
<sequence length="361" mass="37770">MKHLLLRLSELDPRAGDELRVISFFDALLQNGTDLDRLLTEAARLAECPVGVSVPELGVFRRVSAEGGSLAGPADPDARKHGLVNGGEVWIERRGSAFPIDAMLVERFAIACAAVLGRARPAPALGDPALVELVLSAAADEAGRSRALKLLGLRPDRCVQVFAVAGEVPAFGGSAARLGDLYGVIVSGPPWPGDDALANPHAMVGVSPRLPSARAAYAWHLARTALRFAGPGELWGRVVHWDRLGGFALLAEHLSPEVISGSPDVVALDRLAAGPNGDAVLATLDAFAASDSVRQTASRLYIHRSSVAARLARAGNELGFPLHSADGRARLTLALALRRLRSPIGEHPSAGHVPRGAGGVI</sequence>
<dbReference type="InterPro" id="IPR051448">
    <property type="entry name" value="CdaR-like_regulators"/>
</dbReference>
<proteinExistence type="predicted"/>
<protein>
    <recommendedName>
        <fullName evidence="1">PucR C-terminal helix-turn-helix domain-containing protein</fullName>
    </recommendedName>
</protein>
<dbReference type="AlphaFoldDB" id="A0A7W9G8K2"/>
<evidence type="ECO:0000313" key="2">
    <source>
        <dbReference type="EMBL" id="MBB5779180.1"/>
    </source>
</evidence>
<comment type="caution">
    <text evidence="2">The sequence shown here is derived from an EMBL/GenBank/DDBJ whole genome shotgun (WGS) entry which is preliminary data.</text>
</comment>
<dbReference type="Pfam" id="PF13556">
    <property type="entry name" value="HTH_30"/>
    <property type="match status" value="1"/>
</dbReference>
<feature type="domain" description="PucR C-terminal helix-turn-helix" evidence="1">
    <location>
        <begin position="281"/>
        <end position="336"/>
    </location>
</feature>
<dbReference type="RefSeq" id="WP_185072530.1">
    <property type="nucleotide sequence ID" value="NZ_JACHMB010000001.1"/>
</dbReference>
<evidence type="ECO:0000259" key="1">
    <source>
        <dbReference type="Pfam" id="PF13556"/>
    </source>
</evidence>
<accession>A0A7W9G8K2</accession>
<organism evidence="2 3">
    <name type="scientific">Nonomuraea jabiensis</name>
    <dbReference type="NCBI Taxonomy" id="882448"/>
    <lineage>
        <taxon>Bacteria</taxon>
        <taxon>Bacillati</taxon>
        <taxon>Actinomycetota</taxon>
        <taxon>Actinomycetes</taxon>
        <taxon>Streptosporangiales</taxon>
        <taxon>Streptosporangiaceae</taxon>
        <taxon>Nonomuraea</taxon>
    </lineage>
</organism>
<evidence type="ECO:0000313" key="3">
    <source>
        <dbReference type="Proteomes" id="UP000579153"/>
    </source>
</evidence>
<dbReference type="Proteomes" id="UP000579153">
    <property type="component" value="Unassembled WGS sequence"/>
</dbReference>
<dbReference type="PANTHER" id="PTHR33744:SF1">
    <property type="entry name" value="DNA-BINDING TRANSCRIPTIONAL ACTIVATOR ADER"/>
    <property type="match status" value="1"/>
</dbReference>
<dbReference type="EMBL" id="JACHMB010000001">
    <property type="protein sequence ID" value="MBB5779180.1"/>
    <property type="molecule type" value="Genomic_DNA"/>
</dbReference>